<dbReference type="RefSeq" id="WP_389360714.1">
    <property type="nucleotide sequence ID" value="NZ_JBIACK010000004.1"/>
</dbReference>
<accession>A0ABW6K9W6</accession>
<evidence type="ECO:0000313" key="2">
    <source>
        <dbReference type="Proteomes" id="UP001601059"/>
    </source>
</evidence>
<sequence>MGAMVGVRPLDVTDFSSVQIEERCDEEAWRQLQAWKEEYRQGALSSMDNLHSE</sequence>
<protein>
    <submittedName>
        <fullName evidence="1">Uncharacterized protein</fullName>
    </submittedName>
</protein>
<comment type="caution">
    <text evidence="1">The sequence shown here is derived from an EMBL/GenBank/DDBJ whole genome shotgun (WGS) entry which is preliminary data.</text>
</comment>
<evidence type="ECO:0000313" key="1">
    <source>
        <dbReference type="EMBL" id="MFE8700990.1"/>
    </source>
</evidence>
<gene>
    <name evidence="1" type="ORF">ACFYKX_10210</name>
</gene>
<organism evidence="1 2">
    <name type="scientific">Cytobacillus spartinae</name>
    <dbReference type="NCBI Taxonomy" id="3299023"/>
    <lineage>
        <taxon>Bacteria</taxon>
        <taxon>Bacillati</taxon>
        <taxon>Bacillota</taxon>
        <taxon>Bacilli</taxon>
        <taxon>Bacillales</taxon>
        <taxon>Bacillaceae</taxon>
        <taxon>Cytobacillus</taxon>
    </lineage>
</organism>
<keyword evidence="2" id="KW-1185">Reference proteome</keyword>
<proteinExistence type="predicted"/>
<dbReference type="EMBL" id="JBIACK010000004">
    <property type="protein sequence ID" value="MFE8700990.1"/>
    <property type="molecule type" value="Genomic_DNA"/>
</dbReference>
<name>A0ABW6K9W6_9BACI</name>
<dbReference type="Proteomes" id="UP001601059">
    <property type="component" value="Unassembled WGS sequence"/>
</dbReference>
<reference evidence="1 2" key="1">
    <citation type="submission" date="2024-08" db="EMBL/GenBank/DDBJ databases">
        <title>Two novel Cytobacillus novel species.</title>
        <authorList>
            <person name="Liu G."/>
        </authorList>
    </citation>
    <scope>NUCLEOTIDE SEQUENCE [LARGE SCALE GENOMIC DNA]</scope>
    <source>
        <strain evidence="1 2">FJAT-54145</strain>
    </source>
</reference>